<dbReference type="Pfam" id="PF02113">
    <property type="entry name" value="Peptidase_S13"/>
    <property type="match status" value="1"/>
</dbReference>
<reference evidence="3 4" key="1">
    <citation type="submission" date="2024-04" db="EMBL/GenBank/DDBJ databases">
        <title>Novel species of the genus Ideonella isolated from streams.</title>
        <authorList>
            <person name="Lu H."/>
        </authorList>
    </citation>
    <scope>NUCLEOTIDE SEQUENCE [LARGE SCALE GENOMIC DNA]</scope>
    <source>
        <strain evidence="3 4">DXS22W</strain>
    </source>
</reference>
<keyword evidence="2 3" id="KW-0378">Hydrolase</keyword>
<dbReference type="GO" id="GO:0009002">
    <property type="term" value="F:serine-type D-Ala-D-Ala carboxypeptidase activity"/>
    <property type="evidence" value="ECO:0007669"/>
    <property type="project" value="UniProtKB-EC"/>
</dbReference>
<proteinExistence type="inferred from homology"/>
<dbReference type="EMBL" id="JBBUTH010000007">
    <property type="protein sequence ID" value="MEK8051339.1"/>
    <property type="molecule type" value="Genomic_DNA"/>
</dbReference>
<comment type="similarity">
    <text evidence="1">Belongs to the peptidase S13 family.</text>
</comment>
<dbReference type="Proteomes" id="UP001365405">
    <property type="component" value="Unassembled WGS sequence"/>
</dbReference>
<dbReference type="InterPro" id="IPR012338">
    <property type="entry name" value="Beta-lactam/transpept-like"/>
</dbReference>
<dbReference type="InterPro" id="IPR000667">
    <property type="entry name" value="Peptidase_S13"/>
</dbReference>
<evidence type="ECO:0000256" key="2">
    <source>
        <dbReference type="ARBA" id="ARBA00022801"/>
    </source>
</evidence>
<accession>A0ABU9CHK9</accession>
<evidence type="ECO:0000313" key="3">
    <source>
        <dbReference type="EMBL" id="MEK8051339.1"/>
    </source>
</evidence>
<dbReference type="NCBIfam" id="TIGR00666">
    <property type="entry name" value="PBP4"/>
    <property type="match status" value="1"/>
</dbReference>
<dbReference type="SUPFAM" id="SSF56601">
    <property type="entry name" value="beta-lactamase/transpeptidase-like"/>
    <property type="match status" value="1"/>
</dbReference>
<keyword evidence="3" id="KW-0121">Carboxypeptidase</keyword>
<dbReference type="EC" id="3.4.16.4" evidence="3"/>
<dbReference type="Gene3D" id="3.50.80.20">
    <property type="entry name" value="D-Ala-D-Ala carboxypeptidase C, peptidase S13"/>
    <property type="match status" value="1"/>
</dbReference>
<name>A0ABU9CHK9_9BURK</name>
<comment type="caution">
    <text evidence="3">The sequence shown here is derived from an EMBL/GenBank/DDBJ whole genome shotgun (WGS) entry which is preliminary data.</text>
</comment>
<dbReference type="RefSeq" id="WP_341411024.1">
    <property type="nucleotide sequence ID" value="NZ_JBBUTH010000007.1"/>
</dbReference>
<dbReference type="PANTHER" id="PTHR30023">
    <property type="entry name" value="D-ALANYL-D-ALANINE CARBOXYPEPTIDASE"/>
    <property type="match status" value="1"/>
</dbReference>
<sequence>MPLFLPPLPPQPRTLTRRVITTLALGLALVLSGCATPPHATLTQLPPPVLAALAEAGLPADSLSVLVVPAPWPGQKLDRATLGPPLLSVNADRLMQPGSAMKLITSIVALDVLGPEHRGFTELRTAAPQQGEVLQGDLVLRGGADPELGLPELWQLLSALRWGANGQPGVREIAGDIVLDRTLFNPPRPDIGLPPFDETPEFAYNVIPDALNLNGSLAGVVIEAGTGPQATVTARLDPPLPGITLDSTALQPIDAPCREWDEHGWRTPEAMPQPDGSVRVRLQGGFPRGCKVTPQLQLMERNRLAEAHLRLVWEQGLGGTWRGRVREGTVQDAATSQSPQGRLIFRRVAHPWGELLRTMNKRSDNAFARLLYLSLGLPRPGDAPPAPGAAPITTAERAAQRVHAWFRDHGIDDTGLVMDNGSGLSRTERISATQMAQALQVALAGRRANELLMSLPVAGEDGTMRRRLTDSPAKGVARLKTGTLRNVVALAGVVPGAGGVTWAFVALQNHKDAGSGRMALDTLVEYLTRVHRPGEY</sequence>
<dbReference type="PANTHER" id="PTHR30023:SF0">
    <property type="entry name" value="PENICILLIN-SENSITIVE CARBOXYPEPTIDASE A"/>
    <property type="match status" value="1"/>
</dbReference>
<evidence type="ECO:0000256" key="1">
    <source>
        <dbReference type="ARBA" id="ARBA00006096"/>
    </source>
</evidence>
<organism evidence="3 4">
    <name type="scientific">Pseudaquabacterium inlustre</name>
    <dbReference type="NCBI Taxonomy" id="2984192"/>
    <lineage>
        <taxon>Bacteria</taxon>
        <taxon>Pseudomonadati</taxon>
        <taxon>Pseudomonadota</taxon>
        <taxon>Betaproteobacteria</taxon>
        <taxon>Burkholderiales</taxon>
        <taxon>Sphaerotilaceae</taxon>
        <taxon>Pseudaquabacterium</taxon>
    </lineage>
</organism>
<keyword evidence="4" id="KW-1185">Reference proteome</keyword>
<gene>
    <name evidence="3" type="primary">dacB</name>
    <name evidence="3" type="ORF">AACH10_13895</name>
</gene>
<evidence type="ECO:0000313" key="4">
    <source>
        <dbReference type="Proteomes" id="UP001365405"/>
    </source>
</evidence>
<protein>
    <submittedName>
        <fullName evidence="3">D-alanyl-D-alanine carboxypeptidase/D-alanyl-D-alanine-endopeptidase</fullName>
        <ecNumber evidence="3">3.4.16.4</ecNumber>
    </submittedName>
</protein>
<keyword evidence="3" id="KW-0645">Protease</keyword>
<dbReference type="Gene3D" id="3.40.710.10">
    <property type="entry name" value="DD-peptidase/beta-lactamase superfamily"/>
    <property type="match status" value="1"/>
</dbReference>